<dbReference type="EMBL" id="VDFM01000014">
    <property type="protein sequence ID" value="MQS53247.1"/>
    <property type="molecule type" value="Genomic_DNA"/>
</dbReference>
<dbReference type="InterPro" id="IPR001647">
    <property type="entry name" value="HTH_TetR"/>
</dbReference>
<organism evidence="4 5">
    <name type="scientific">Companilactobacillus mishanensis</name>
    <dbReference type="NCBI Taxonomy" id="2486008"/>
    <lineage>
        <taxon>Bacteria</taxon>
        <taxon>Bacillati</taxon>
        <taxon>Bacillota</taxon>
        <taxon>Bacilli</taxon>
        <taxon>Lactobacillales</taxon>
        <taxon>Lactobacillaceae</taxon>
        <taxon>Companilactobacillus</taxon>
    </lineage>
</organism>
<evidence type="ECO:0000259" key="3">
    <source>
        <dbReference type="PROSITE" id="PS50977"/>
    </source>
</evidence>
<dbReference type="PANTHER" id="PTHR43479:SF11">
    <property type="entry name" value="ACREF_ENVCD OPERON REPRESSOR-RELATED"/>
    <property type="match status" value="1"/>
</dbReference>
<dbReference type="GO" id="GO:0003677">
    <property type="term" value="F:DNA binding"/>
    <property type="evidence" value="ECO:0007669"/>
    <property type="project" value="UniProtKB-UniRule"/>
</dbReference>
<dbReference type="InterPro" id="IPR009057">
    <property type="entry name" value="Homeodomain-like_sf"/>
</dbReference>
<dbReference type="Proteomes" id="UP000380386">
    <property type="component" value="Unassembled WGS sequence"/>
</dbReference>
<dbReference type="PANTHER" id="PTHR43479">
    <property type="entry name" value="ACREF/ENVCD OPERON REPRESSOR-RELATED"/>
    <property type="match status" value="1"/>
</dbReference>
<comment type="caution">
    <text evidence="4">The sequence shown here is derived from an EMBL/GenBank/DDBJ whole genome shotgun (WGS) entry which is preliminary data.</text>
</comment>
<evidence type="ECO:0000313" key="5">
    <source>
        <dbReference type="Proteomes" id="UP000380386"/>
    </source>
</evidence>
<dbReference type="SUPFAM" id="SSF46689">
    <property type="entry name" value="Homeodomain-like"/>
    <property type="match status" value="1"/>
</dbReference>
<dbReference type="AlphaFoldDB" id="A0A5P0ZKQ2"/>
<dbReference type="Gene3D" id="1.10.357.10">
    <property type="entry name" value="Tetracycline Repressor, domain 2"/>
    <property type="match status" value="1"/>
</dbReference>
<dbReference type="InterPro" id="IPR050624">
    <property type="entry name" value="HTH-type_Tx_Regulator"/>
</dbReference>
<proteinExistence type="predicted"/>
<dbReference type="PROSITE" id="PS01081">
    <property type="entry name" value="HTH_TETR_1"/>
    <property type="match status" value="1"/>
</dbReference>
<accession>A0A5P0ZKQ2</accession>
<sequence length="196" mass="22563">MIMTNRAEAAAATRNNLIENADRLLYEKGYQDMSIVDITKSSGVAKGTFYNYFDTKEDLLLELSKRHLGGLTEEISTFSKQQPKESIQNYMIAYVKIVMASGDNMARSWIRFVVDPKNQIKWQFDLESLDNLIRLLVENQKLDQDTPVRRIAEMLITEIYGIIFSWCISPDTINPVDSVKSFCDLQLESILQNYTK</sequence>
<protein>
    <submittedName>
        <fullName evidence="4">TetR/AcrR family transcriptional regulator</fullName>
    </submittedName>
</protein>
<dbReference type="OrthoDB" id="9812993at2"/>
<keyword evidence="1 2" id="KW-0238">DNA-binding</keyword>
<gene>
    <name evidence="4" type="ORF">FHL02_09460</name>
</gene>
<reference evidence="4 5" key="1">
    <citation type="journal article" date="2019" name="Syst. Appl. Microbiol.">
        <title>Polyphasic characterization of two novel Lactobacillus spp. isolated from blown salami packages: Description of Lactobacillus halodurans sp. nov. and Lactobacillus salsicarnum sp. nov.</title>
        <authorList>
            <person name="Schuster J.A."/>
            <person name="Klingl A."/>
            <person name="Vogel R.F."/>
            <person name="Ehrmann M.A."/>
        </authorList>
    </citation>
    <scope>NUCLEOTIDE SEQUENCE [LARGE SCALE GENOMIC DNA]</scope>
    <source>
        <strain evidence="4 5">TMW 1.2118</strain>
    </source>
</reference>
<dbReference type="InterPro" id="IPR036271">
    <property type="entry name" value="Tet_transcr_reg_TetR-rel_C_sf"/>
</dbReference>
<feature type="domain" description="HTH tetR-type" evidence="3">
    <location>
        <begin position="11"/>
        <end position="71"/>
    </location>
</feature>
<name>A0A5P0ZKQ2_9LACO</name>
<evidence type="ECO:0000313" key="4">
    <source>
        <dbReference type="EMBL" id="MQS53247.1"/>
    </source>
</evidence>
<dbReference type="PROSITE" id="PS50977">
    <property type="entry name" value="HTH_TETR_2"/>
    <property type="match status" value="1"/>
</dbReference>
<dbReference type="Pfam" id="PF00440">
    <property type="entry name" value="TetR_N"/>
    <property type="match status" value="1"/>
</dbReference>
<dbReference type="InterPro" id="IPR023772">
    <property type="entry name" value="DNA-bd_HTH_TetR-type_CS"/>
</dbReference>
<dbReference type="PRINTS" id="PR00455">
    <property type="entry name" value="HTHTETR"/>
</dbReference>
<dbReference type="SUPFAM" id="SSF48498">
    <property type="entry name" value="Tetracyclin repressor-like, C-terminal domain"/>
    <property type="match status" value="1"/>
</dbReference>
<evidence type="ECO:0000256" key="2">
    <source>
        <dbReference type="PROSITE-ProRule" id="PRU00335"/>
    </source>
</evidence>
<evidence type="ECO:0000256" key="1">
    <source>
        <dbReference type="ARBA" id="ARBA00023125"/>
    </source>
</evidence>
<feature type="DNA-binding region" description="H-T-H motif" evidence="2">
    <location>
        <begin position="34"/>
        <end position="53"/>
    </location>
</feature>